<proteinExistence type="predicted"/>
<gene>
    <name evidence="1" type="ORF">RRG08_000634</name>
</gene>
<dbReference type="EMBL" id="JAWDGP010006684">
    <property type="protein sequence ID" value="KAK3736889.1"/>
    <property type="molecule type" value="Genomic_DNA"/>
</dbReference>
<evidence type="ECO:0000313" key="1">
    <source>
        <dbReference type="EMBL" id="KAK3736889.1"/>
    </source>
</evidence>
<keyword evidence="2" id="KW-1185">Reference proteome</keyword>
<dbReference type="Proteomes" id="UP001283361">
    <property type="component" value="Unassembled WGS sequence"/>
</dbReference>
<comment type="caution">
    <text evidence="1">The sequence shown here is derived from an EMBL/GenBank/DDBJ whole genome shotgun (WGS) entry which is preliminary data.</text>
</comment>
<protein>
    <submittedName>
        <fullName evidence="1">Uncharacterized protein</fullName>
    </submittedName>
</protein>
<name>A0AAE0Y8G9_9GAST</name>
<dbReference type="AlphaFoldDB" id="A0AAE0Y8G9"/>
<evidence type="ECO:0000313" key="2">
    <source>
        <dbReference type="Proteomes" id="UP001283361"/>
    </source>
</evidence>
<organism evidence="1 2">
    <name type="scientific">Elysia crispata</name>
    <name type="common">lettuce slug</name>
    <dbReference type="NCBI Taxonomy" id="231223"/>
    <lineage>
        <taxon>Eukaryota</taxon>
        <taxon>Metazoa</taxon>
        <taxon>Spiralia</taxon>
        <taxon>Lophotrochozoa</taxon>
        <taxon>Mollusca</taxon>
        <taxon>Gastropoda</taxon>
        <taxon>Heterobranchia</taxon>
        <taxon>Euthyneura</taxon>
        <taxon>Panpulmonata</taxon>
        <taxon>Sacoglossa</taxon>
        <taxon>Placobranchoidea</taxon>
        <taxon>Plakobranchidae</taxon>
        <taxon>Elysia</taxon>
    </lineage>
</organism>
<sequence>MRKIKRKQVGLTRTLHADWEQTFLCCSPDLLNHPCVLLKFENSGLHTNHLIDESPTVYTTTVSNAFAIDGDNS</sequence>
<reference evidence="1" key="1">
    <citation type="journal article" date="2023" name="G3 (Bethesda)">
        <title>A reference genome for the long-term kleptoplast-retaining sea slug Elysia crispata morphotype clarki.</title>
        <authorList>
            <person name="Eastman K.E."/>
            <person name="Pendleton A.L."/>
            <person name="Shaikh M.A."/>
            <person name="Suttiyut T."/>
            <person name="Ogas R."/>
            <person name="Tomko P."/>
            <person name="Gavelis G."/>
            <person name="Widhalm J.R."/>
            <person name="Wisecaver J.H."/>
        </authorList>
    </citation>
    <scope>NUCLEOTIDE SEQUENCE</scope>
    <source>
        <strain evidence="1">ECLA1</strain>
    </source>
</reference>
<accession>A0AAE0Y8G9</accession>